<dbReference type="CDD" id="cd22965">
    <property type="entry name" value="DD_DPY30_SDC1"/>
    <property type="match status" value="1"/>
</dbReference>
<evidence type="ECO:0000256" key="3">
    <source>
        <dbReference type="ARBA" id="ARBA00023015"/>
    </source>
</evidence>
<accession>A0A7J6THN7</accession>
<evidence type="ECO:0000256" key="6">
    <source>
        <dbReference type="ARBA" id="ARBA00023242"/>
    </source>
</evidence>
<feature type="compositionally biased region" description="Basic and acidic residues" evidence="8">
    <location>
        <begin position="633"/>
        <end position="672"/>
    </location>
</feature>
<dbReference type="InterPro" id="IPR051575">
    <property type="entry name" value="Myb-like_DNA-bd"/>
</dbReference>
<keyword evidence="6" id="KW-0539">Nucleus</keyword>
<dbReference type="InterPro" id="IPR009057">
    <property type="entry name" value="Homeodomain-like_sf"/>
</dbReference>
<evidence type="ECO:0000256" key="5">
    <source>
        <dbReference type="ARBA" id="ARBA00023163"/>
    </source>
</evidence>
<evidence type="ECO:0000259" key="9">
    <source>
        <dbReference type="PROSITE" id="PS50090"/>
    </source>
</evidence>
<proteinExistence type="inferred from homology"/>
<comment type="similarity">
    <text evidence="2">Belongs to the dpy-30 family.</text>
</comment>
<dbReference type="Proteomes" id="UP000574390">
    <property type="component" value="Unassembled WGS sequence"/>
</dbReference>
<keyword evidence="5" id="KW-0804">Transcription</keyword>
<gene>
    <name evidence="11" type="primary">SNAPC4</name>
    <name evidence="11" type="ORF">FOZ62_025920</name>
</gene>
<dbReference type="GO" id="GO:0019185">
    <property type="term" value="C:snRNA-activating protein complex"/>
    <property type="evidence" value="ECO:0007669"/>
    <property type="project" value="TreeGrafter"/>
</dbReference>
<dbReference type="AlphaFoldDB" id="A0A7J6THN7"/>
<feature type="region of interest" description="Disordered" evidence="8">
    <location>
        <begin position="541"/>
        <end position="579"/>
    </location>
</feature>
<protein>
    <submittedName>
        <fullName evidence="11">Myblike DNAbinding domain-containing protein</fullName>
    </submittedName>
</protein>
<keyword evidence="3" id="KW-0805">Transcription regulation</keyword>
<dbReference type="PROSITE" id="PS50090">
    <property type="entry name" value="MYB_LIKE"/>
    <property type="match status" value="3"/>
</dbReference>
<evidence type="ECO:0000256" key="2">
    <source>
        <dbReference type="ARBA" id="ARBA00010849"/>
    </source>
</evidence>
<dbReference type="GO" id="GO:0001006">
    <property type="term" value="F:RNA polymerase III type 3 promoter sequence-specific DNA binding"/>
    <property type="evidence" value="ECO:0007669"/>
    <property type="project" value="TreeGrafter"/>
</dbReference>
<dbReference type="PANTHER" id="PTHR46621">
    <property type="entry name" value="SNRNA-ACTIVATING PROTEIN COMPLEX SUBUNIT 4"/>
    <property type="match status" value="1"/>
</dbReference>
<dbReference type="GO" id="GO:0042795">
    <property type="term" value="P:snRNA transcription by RNA polymerase II"/>
    <property type="evidence" value="ECO:0007669"/>
    <property type="project" value="TreeGrafter"/>
</dbReference>
<keyword evidence="4" id="KW-0238">DNA-binding</keyword>
<dbReference type="InterPro" id="IPR007858">
    <property type="entry name" value="Dpy-30_motif"/>
</dbReference>
<keyword evidence="7" id="KW-0175">Coiled coil</keyword>
<evidence type="ECO:0000313" key="12">
    <source>
        <dbReference type="Proteomes" id="UP000574390"/>
    </source>
</evidence>
<dbReference type="CDD" id="cd00167">
    <property type="entry name" value="SANT"/>
    <property type="match status" value="3"/>
</dbReference>
<dbReference type="EMBL" id="JABANM010007215">
    <property type="protein sequence ID" value="KAF4744625.1"/>
    <property type="molecule type" value="Genomic_DNA"/>
</dbReference>
<feature type="compositionally biased region" description="Basic and acidic residues" evidence="8">
    <location>
        <begin position="1"/>
        <end position="11"/>
    </location>
</feature>
<dbReference type="InterPro" id="IPR001005">
    <property type="entry name" value="SANT/Myb"/>
</dbReference>
<feature type="domain" description="HTH myb-type" evidence="10">
    <location>
        <begin position="455"/>
        <end position="502"/>
    </location>
</feature>
<dbReference type="GO" id="GO:0000978">
    <property type="term" value="F:RNA polymerase II cis-regulatory region sequence-specific DNA binding"/>
    <property type="evidence" value="ECO:0007669"/>
    <property type="project" value="TreeGrafter"/>
</dbReference>
<feature type="region of interest" description="Disordered" evidence="8">
    <location>
        <begin position="602"/>
        <end position="674"/>
    </location>
</feature>
<evidence type="ECO:0000256" key="7">
    <source>
        <dbReference type="SAM" id="Coils"/>
    </source>
</evidence>
<evidence type="ECO:0000313" key="11">
    <source>
        <dbReference type="EMBL" id="KAF4744625.1"/>
    </source>
</evidence>
<evidence type="ECO:0000256" key="1">
    <source>
        <dbReference type="ARBA" id="ARBA00004123"/>
    </source>
</evidence>
<dbReference type="PROSITE" id="PS51294">
    <property type="entry name" value="HTH_MYB"/>
    <property type="match status" value="2"/>
</dbReference>
<dbReference type="GO" id="GO:0042796">
    <property type="term" value="P:snRNA transcription by RNA polymerase III"/>
    <property type="evidence" value="ECO:0007669"/>
    <property type="project" value="TreeGrafter"/>
</dbReference>
<dbReference type="GO" id="GO:0005634">
    <property type="term" value="C:nucleus"/>
    <property type="evidence" value="ECO:0007669"/>
    <property type="project" value="UniProtKB-SubCell"/>
</dbReference>
<dbReference type="InterPro" id="IPR049629">
    <property type="entry name" value="DPY30_SDC1_DD"/>
</dbReference>
<feature type="domain" description="Myb-like" evidence="9">
    <location>
        <begin position="392"/>
        <end position="445"/>
    </location>
</feature>
<dbReference type="InterPro" id="IPR017930">
    <property type="entry name" value="Myb_dom"/>
</dbReference>
<dbReference type="Pfam" id="PF05186">
    <property type="entry name" value="Dpy-30"/>
    <property type="match status" value="1"/>
</dbReference>
<feature type="domain" description="Myb-like" evidence="9">
    <location>
        <begin position="284"/>
        <end position="336"/>
    </location>
</feature>
<dbReference type="PANTHER" id="PTHR46621:SF1">
    <property type="entry name" value="SNRNA-ACTIVATING PROTEIN COMPLEX SUBUNIT 4"/>
    <property type="match status" value="1"/>
</dbReference>
<name>A0A7J6THN7_PEROL</name>
<evidence type="ECO:0000259" key="10">
    <source>
        <dbReference type="PROSITE" id="PS51294"/>
    </source>
</evidence>
<dbReference type="Pfam" id="PF00249">
    <property type="entry name" value="Myb_DNA-binding"/>
    <property type="match status" value="2"/>
</dbReference>
<dbReference type="Pfam" id="PF13921">
    <property type="entry name" value="Myb_DNA-bind_6"/>
    <property type="match status" value="1"/>
</dbReference>
<dbReference type="SMART" id="SM00717">
    <property type="entry name" value="SANT"/>
    <property type="match status" value="4"/>
</dbReference>
<dbReference type="SUPFAM" id="SSF46689">
    <property type="entry name" value="Homeodomain-like"/>
    <property type="match status" value="3"/>
</dbReference>
<comment type="caution">
    <text evidence="11">The sequence shown here is derived from an EMBL/GenBank/DDBJ whole genome shotgun (WGS) entry which is preliminary data.</text>
</comment>
<sequence length="739" mass="83775">MNKLRARERITPNDAGSCSLGVEREQERAREQEDALKVGVVVHSCIIMRTRRQARRVQEAVSASASASQAAGLDSAAKLNNDYIANIDGILKSLRECSDNNKRMQERLEGHKKTLTDFMNEEDLSTRRKPKRWYQSLRPDCITNDRNRPPELVEAYERDKYAAAQLRPLSATRPLSREEKDDREGVEWAVVETVKEGLLDSILQANGGGEEYTPEVRAKIHQMVGSCNDYNEVEELATDMNIVVEIDWHRVYELLTSRVGKQAQEWRHCRTPACARALWQHHLAPGINTSGFNKDEDLRLYYIAEAHQGLDWPAIAAELGTNRTPCTCFQRYSRSLDVKLVPRTFTPEQDEMLMRLAERHGPGCWNEIAFQMGTGHLCPQLRQRHRILSAGSQRGQASTWTTEENKRLKLAVKMIGDDHLDWTVVAQLIPNRPNTSCRERYEKVRQESLGYDQAAWTEEESELLRALVVEFGPRWSLISQRFVKRSDNFLLRKWDEIGDEEEKRKIKEEREAMRTILRGGLNPDERPEILPSDFQLLHDATEEAPPPLPLPAPRPAKRARRQPRPKKKAGETNGVGHGGRELVDECIFGAVASIENAIDIIESKKPDEPTVAADPPPDAEEKTVEESSPAENEETRPEPEEGKSEAYSEGKAAAEIEKVAEKPAPAPKKEQLPLRQWLDENLVPVLVPALDAVARERPEDPVSFVAEYLLKHNPRSEDIQSGDEEKGEPTVKESEPIEG</sequence>
<feature type="domain" description="HTH myb-type" evidence="10">
    <location>
        <begin position="337"/>
        <end position="392"/>
    </location>
</feature>
<feature type="domain" description="Myb-like" evidence="9">
    <location>
        <begin position="448"/>
        <end position="498"/>
    </location>
</feature>
<feature type="compositionally biased region" description="Basic and acidic residues" evidence="8">
    <location>
        <begin position="714"/>
        <end position="739"/>
    </location>
</feature>
<feature type="coiled-coil region" evidence="7">
    <location>
        <begin position="94"/>
        <end position="121"/>
    </location>
</feature>
<feature type="compositionally biased region" description="Pro residues" evidence="8">
    <location>
        <begin position="544"/>
        <end position="554"/>
    </location>
</feature>
<evidence type="ECO:0000256" key="8">
    <source>
        <dbReference type="SAM" id="MobiDB-lite"/>
    </source>
</evidence>
<evidence type="ECO:0000256" key="4">
    <source>
        <dbReference type="ARBA" id="ARBA00023125"/>
    </source>
</evidence>
<feature type="region of interest" description="Disordered" evidence="8">
    <location>
        <begin position="1"/>
        <end position="23"/>
    </location>
</feature>
<reference evidence="11 12" key="1">
    <citation type="submission" date="2020-04" db="EMBL/GenBank/DDBJ databases">
        <title>Perkinsus olseni comparative genomics.</title>
        <authorList>
            <person name="Bogema D.R."/>
        </authorList>
    </citation>
    <scope>NUCLEOTIDE SEQUENCE [LARGE SCALE GENOMIC DNA]</scope>
    <source>
        <strain evidence="11">ATCC PRA-205</strain>
    </source>
</reference>
<dbReference type="Gene3D" id="1.10.10.60">
    <property type="entry name" value="Homeodomain-like"/>
    <property type="match status" value="3"/>
</dbReference>
<feature type="compositionally biased region" description="Basic residues" evidence="8">
    <location>
        <begin position="555"/>
        <end position="567"/>
    </location>
</feature>
<organism evidence="11 12">
    <name type="scientific">Perkinsus olseni</name>
    <name type="common">Perkinsus atlanticus</name>
    <dbReference type="NCBI Taxonomy" id="32597"/>
    <lineage>
        <taxon>Eukaryota</taxon>
        <taxon>Sar</taxon>
        <taxon>Alveolata</taxon>
        <taxon>Perkinsozoa</taxon>
        <taxon>Perkinsea</taxon>
        <taxon>Perkinsida</taxon>
        <taxon>Perkinsidae</taxon>
        <taxon>Perkinsus</taxon>
    </lineage>
</organism>
<dbReference type="Gene3D" id="1.20.890.10">
    <property type="entry name" value="cAMP-dependent protein kinase regulatory subunit, dimerization-anchoring domain"/>
    <property type="match status" value="1"/>
</dbReference>
<feature type="region of interest" description="Disordered" evidence="8">
    <location>
        <begin position="712"/>
        <end position="739"/>
    </location>
</feature>
<comment type="subcellular location">
    <subcellularLocation>
        <location evidence="1">Nucleus</location>
    </subcellularLocation>
</comment>